<dbReference type="InterPro" id="IPR016181">
    <property type="entry name" value="Acyl_CoA_acyltransferase"/>
</dbReference>
<gene>
    <name evidence="2" type="ORF">J2Z35_001126</name>
</gene>
<dbReference type="PROSITE" id="PS51186">
    <property type="entry name" value="GNAT"/>
    <property type="match status" value="1"/>
</dbReference>
<dbReference type="InterPro" id="IPR000182">
    <property type="entry name" value="GNAT_dom"/>
</dbReference>
<dbReference type="RefSeq" id="WP_209660334.1">
    <property type="nucleotide sequence ID" value="NZ_JAGGLI010000010.1"/>
</dbReference>
<name>A0ABS4KHR7_9FIRM</name>
<dbReference type="Gene3D" id="3.40.630.30">
    <property type="match status" value="1"/>
</dbReference>
<evidence type="ECO:0000313" key="3">
    <source>
        <dbReference type="Proteomes" id="UP001314903"/>
    </source>
</evidence>
<dbReference type="Proteomes" id="UP001314903">
    <property type="component" value="Unassembled WGS sequence"/>
</dbReference>
<proteinExistence type="predicted"/>
<dbReference type="EMBL" id="JAGGLI010000010">
    <property type="protein sequence ID" value="MBP2027332.1"/>
    <property type="molecule type" value="Genomic_DNA"/>
</dbReference>
<sequence>MKTIIKKFEELSTRELYEILRLRVDVFVVEQECAYPEIDGKDIGSIQLYFEENSEIIAYMRILPKGMSYESASLGRVIVKGNHRGKKLGNLLLEEGLKYIDNVMKEDIVTIGAQEHLENFYEEFGFVKISPMYLEDGIKHIDMRREISKGE</sequence>
<accession>A0ABS4KHR7</accession>
<dbReference type="Pfam" id="PF13673">
    <property type="entry name" value="Acetyltransf_10"/>
    <property type="match status" value="1"/>
</dbReference>
<evidence type="ECO:0000313" key="2">
    <source>
        <dbReference type="EMBL" id="MBP2027332.1"/>
    </source>
</evidence>
<protein>
    <submittedName>
        <fullName evidence="2">ElaA protein</fullName>
    </submittedName>
</protein>
<feature type="domain" description="N-acetyltransferase" evidence="1">
    <location>
        <begin position="6"/>
        <end position="148"/>
    </location>
</feature>
<dbReference type="SUPFAM" id="SSF55729">
    <property type="entry name" value="Acyl-CoA N-acyltransferases (Nat)"/>
    <property type="match status" value="1"/>
</dbReference>
<evidence type="ECO:0000259" key="1">
    <source>
        <dbReference type="PROSITE" id="PS51186"/>
    </source>
</evidence>
<reference evidence="2 3" key="1">
    <citation type="submission" date="2021-03" db="EMBL/GenBank/DDBJ databases">
        <title>Genomic Encyclopedia of Type Strains, Phase IV (KMG-IV): sequencing the most valuable type-strain genomes for metagenomic binning, comparative biology and taxonomic classification.</title>
        <authorList>
            <person name="Goeker M."/>
        </authorList>
    </citation>
    <scope>NUCLEOTIDE SEQUENCE [LARGE SCALE GENOMIC DNA]</scope>
    <source>
        <strain evidence="2 3">DSM 27512</strain>
    </source>
</reference>
<keyword evidence="3" id="KW-1185">Reference proteome</keyword>
<organism evidence="2 3">
    <name type="scientific">Acetoanaerobium pronyense</name>
    <dbReference type="NCBI Taxonomy" id="1482736"/>
    <lineage>
        <taxon>Bacteria</taxon>
        <taxon>Bacillati</taxon>
        <taxon>Bacillota</taxon>
        <taxon>Clostridia</taxon>
        <taxon>Peptostreptococcales</taxon>
        <taxon>Filifactoraceae</taxon>
        <taxon>Acetoanaerobium</taxon>
    </lineage>
</organism>
<comment type="caution">
    <text evidence="2">The sequence shown here is derived from an EMBL/GenBank/DDBJ whole genome shotgun (WGS) entry which is preliminary data.</text>
</comment>